<dbReference type="Proteomes" id="UP000054359">
    <property type="component" value="Unassembled WGS sequence"/>
</dbReference>
<proteinExistence type="predicted"/>
<evidence type="ECO:0000313" key="2">
    <source>
        <dbReference type="EMBL" id="KFM75880.1"/>
    </source>
</evidence>
<name>A0A087UEU1_STEMI</name>
<gene>
    <name evidence="2" type="ORF">X975_16699</name>
</gene>
<keyword evidence="3" id="KW-1185">Reference proteome</keyword>
<feature type="signal peptide" evidence="1">
    <location>
        <begin position="1"/>
        <end position="17"/>
    </location>
</feature>
<feature type="non-terminal residue" evidence="2">
    <location>
        <position position="96"/>
    </location>
</feature>
<organism evidence="2 3">
    <name type="scientific">Stegodyphus mimosarum</name>
    <name type="common">African social velvet spider</name>
    <dbReference type="NCBI Taxonomy" id="407821"/>
    <lineage>
        <taxon>Eukaryota</taxon>
        <taxon>Metazoa</taxon>
        <taxon>Ecdysozoa</taxon>
        <taxon>Arthropoda</taxon>
        <taxon>Chelicerata</taxon>
        <taxon>Arachnida</taxon>
        <taxon>Araneae</taxon>
        <taxon>Araneomorphae</taxon>
        <taxon>Entelegynae</taxon>
        <taxon>Eresoidea</taxon>
        <taxon>Eresidae</taxon>
        <taxon>Stegodyphus</taxon>
    </lineage>
</organism>
<accession>A0A087UEU1</accession>
<evidence type="ECO:0000313" key="3">
    <source>
        <dbReference type="Proteomes" id="UP000054359"/>
    </source>
</evidence>
<dbReference type="AlphaFoldDB" id="A0A087UEU1"/>
<evidence type="ECO:0000256" key="1">
    <source>
        <dbReference type="SAM" id="SignalP"/>
    </source>
</evidence>
<keyword evidence="1" id="KW-0732">Signal</keyword>
<dbReference type="EMBL" id="KK119509">
    <property type="protein sequence ID" value="KFM75880.1"/>
    <property type="molecule type" value="Genomic_DNA"/>
</dbReference>
<protein>
    <submittedName>
        <fullName evidence="2">Uncharacterized protein</fullName>
    </submittedName>
</protein>
<feature type="chain" id="PRO_5001830446" evidence="1">
    <location>
        <begin position="18"/>
        <end position="96"/>
    </location>
</feature>
<sequence length="96" mass="11182">MTLFVLKLILNYVLVKSINNGENCHKISAEIQIFAIKISKGHGKEMHLVNNHCCQFCTMPSLRCFAKRKISLFISEEKQLKKRKIKLGDECVFFFF</sequence>
<reference evidence="2 3" key="1">
    <citation type="submission" date="2013-11" db="EMBL/GenBank/DDBJ databases">
        <title>Genome sequencing of Stegodyphus mimosarum.</title>
        <authorList>
            <person name="Bechsgaard J."/>
        </authorList>
    </citation>
    <scope>NUCLEOTIDE SEQUENCE [LARGE SCALE GENOMIC DNA]</scope>
</reference>